<dbReference type="AlphaFoldDB" id="A0AAD4W2M4"/>
<accession>A0AAD4W2M4</accession>
<proteinExistence type="predicted"/>
<evidence type="ECO:0000313" key="2">
    <source>
        <dbReference type="Proteomes" id="UP001054821"/>
    </source>
</evidence>
<gene>
    <name evidence="1" type="ORF">L3X38_025908</name>
</gene>
<comment type="caution">
    <text evidence="1">The sequence shown here is derived from an EMBL/GenBank/DDBJ whole genome shotgun (WGS) entry which is preliminary data.</text>
</comment>
<organism evidence="1 2">
    <name type="scientific">Prunus dulcis</name>
    <name type="common">Almond</name>
    <name type="synonym">Amygdalus dulcis</name>
    <dbReference type="NCBI Taxonomy" id="3755"/>
    <lineage>
        <taxon>Eukaryota</taxon>
        <taxon>Viridiplantae</taxon>
        <taxon>Streptophyta</taxon>
        <taxon>Embryophyta</taxon>
        <taxon>Tracheophyta</taxon>
        <taxon>Spermatophyta</taxon>
        <taxon>Magnoliopsida</taxon>
        <taxon>eudicotyledons</taxon>
        <taxon>Gunneridae</taxon>
        <taxon>Pentapetalae</taxon>
        <taxon>rosids</taxon>
        <taxon>fabids</taxon>
        <taxon>Rosales</taxon>
        <taxon>Rosaceae</taxon>
        <taxon>Amygdaloideae</taxon>
        <taxon>Amygdaleae</taxon>
        <taxon>Prunus</taxon>
    </lineage>
</organism>
<evidence type="ECO:0000313" key="1">
    <source>
        <dbReference type="EMBL" id="KAI5335774.1"/>
    </source>
</evidence>
<protein>
    <submittedName>
        <fullName evidence="1">Uncharacterized protein</fullName>
    </submittedName>
</protein>
<reference evidence="1 2" key="1">
    <citation type="journal article" date="2022" name="G3 (Bethesda)">
        <title>Whole-genome sequence and methylome profiling of the almond [Prunus dulcis (Mill.) D.A. Webb] cultivar 'Nonpareil'.</title>
        <authorList>
            <person name="D'Amico-Willman K.M."/>
            <person name="Ouma W.Z."/>
            <person name="Meulia T."/>
            <person name="Sideli G.M."/>
            <person name="Gradziel T.M."/>
            <person name="Fresnedo-Ramirez J."/>
        </authorList>
    </citation>
    <scope>NUCLEOTIDE SEQUENCE [LARGE SCALE GENOMIC DNA]</scope>
    <source>
        <strain evidence="1">Clone GOH B32 T37-40</strain>
    </source>
</reference>
<sequence length="126" mass="14556">MKRLQEGDRNAKFFNMTTLIQRRRNKIERLKDDREIRVEDANGIKALVVQFFSSLFSHNFAGLDDMAFPNLFFEFNVDLYSLGKNVEFSEVKDSLFNIGGLPLEWMVSLPVFIKTNGKPVLMIAGF</sequence>
<name>A0AAD4W2M4_PRUDU</name>
<dbReference type="Proteomes" id="UP001054821">
    <property type="component" value="Chromosome 4"/>
</dbReference>
<keyword evidence="2" id="KW-1185">Reference proteome</keyword>
<dbReference type="EMBL" id="JAJFAZ020000004">
    <property type="protein sequence ID" value="KAI5335774.1"/>
    <property type="molecule type" value="Genomic_DNA"/>
</dbReference>